<dbReference type="VEuPathDB" id="FungiDB:PABG_03868"/>
<dbReference type="SUPFAM" id="SSF82171">
    <property type="entry name" value="DPP6 N-terminal domain-like"/>
    <property type="match status" value="1"/>
</dbReference>
<dbReference type="GO" id="GO:0004252">
    <property type="term" value="F:serine-type endopeptidase activity"/>
    <property type="evidence" value="ECO:0007669"/>
    <property type="project" value="TreeGrafter"/>
</dbReference>
<evidence type="ECO:0000256" key="10">
    <source>
        <dbReference type="SAM" id="SignalP"/>
    </source>
</evidence>
<evidence type="ECO:0000256" key="4">
    <source>
        <dbReference type="ARBA" id="ARBA00022670"/>
    </source>
</evidence>
<name>A0A1D2JFT1_PARBR</name>
<evidence type="ECO:0000256" key="7">
    <source>
        <dbReference type="ARBA" id="ARBA00022825"/>
    </source>
</evidence>
<reference evidence="12 13" key="1">
    <citation type="submission" date="2016-06" db="EMBL/GenBank/DDBJ databases">
        <authorList>
            <person name="Kjaerup R.B."/>
            <person name="Dalgaard T.S."/>
            <person name="Juul-Madsen H.R."/>
        </authorList>
    </citation>
    <scope>NUCLEOTIDE SEQUENCE [LARGE SCALE GENOMIC DNA]</scope>
    <source>
        <strain evidence="12 13">Pb300</strain>
    </source>
</reference>
<feature type="chain" id="PRO_5008902431" description="Dipeptidyl-peptidase V" evidence="10">
    <location>
        <begin position="20"/>
        <end position="730"/>
    </location>
</feature>
<evidence type="ECO:0000256" key="5">
    <source>
        <dbReference type="ARBA" id="ARBA00022729"/>
    </source>
</evidence>
<keyword evidence="3" id="KW-0964">Secreted</keyword>
<keyword evidence="7" id="KW-0720">Serine protease</keyword>
<dbReference type="Pfam" id="PF00326">
    <property type="entry name" value="Peptidase_S9"/>
    <property type="match status" value="1"/>
</dbReference>
<comment type="subcellular location">
    <subcellularLocation>
        <location evidence="1">Secreted</location>
    </subcellularLocation>
</comment>
<evidence type="ECO:0000256" key="2">
    <source>
        <dbReference type="ARBA" id="ARBA00010040"/>
    </source>
</evidence>
<keyword evidence="8" id="KW-0325">Glycoprotein</keyword>
<dbReference type="InterPro" id="IPR011042">
    <property type="entry name" value="6-blade_b-propeller_TolB-like"/>
</dbReference>
<keyword evidence="6" id="KW-0378">Hydrolase</keyword>
<dbReference type="GO" id="GO:0006508">
    <property type="term" value="P:proteolysis"/>
    <property type="evidence" value="ECO:0007669"/>
    <property type="project" value="UniProtKB-KW"/>
</dbReference>
<evidence type="ECO:0000256" key="1">
    <source>
        <dbReference type="ARBA" id="ARBA00004613"/>
    </source>
</evidence>
<dbReference type="GO" id="GO:0005576">
    <property type="term" value="C:extracellular region"/>
    <property type="evidence" value="ECO:0007669"/>
    <property type="project" value="UniProtKB-SubCell"/>
</dbReference>
<evidence type="ECO:0000313" key="12">
    <source>
        <dbReference type="EMBL" id="ODH31015.1"/>
    </source>
</evidence>
<evidence type="ECO:0000256" key="3">
    <source>
        <dbReference type="ARBA" id="ARBA00022525"/>
    </source>
</evidence>
<dbReference type="VEuPathDB" id="FungiDB:PADG_07315"/>
<dbReference type="PANTHER" id="PTHR42776:SF11">
    <property type="entry name" value="DIPEPTIDYL-PEPTIDASE 5-RELATED"/>
    <property type="match status" value="1"/>
</dbReference>
<dbReference type="AlphaFoldDB" id="A0A1D2JFT1"/>
<evidence type="ECO:0000259" key="11">
    <source>
        <dbReference type="Pfam" id="PF00326"/>
    </source>
</evidence>
<accession>A0A1D2JFT1</accession>
<evidence type="ECO:0000256" key="6">
    <source>
        <dbReference type="ARBA" id="ARBA00022801"/>
    </source>
</evidence>
<gene>
    <name evidence="12" type="ORF">ACO22_03504</name>
</gene>
<comment type="similarity">
    <text evidence="2">Belongs to the peptidase S9C family.</text>
</comment>
<dbReference type="InterPro" id="IPR029058">
    <property type="entry name" value="AB_hydrolase_fold"/>
</dbReference>
<evidence type="ECO:0000256" key="9">
    <source>
        <dbReference type="ARBA" id="ARBA00032829"/>
    </source>
</evidence>
<feature type="domain" description="Peptidase S9 prolyl oligopeptidase catalytic" evidence="11">
    <location>
        <begin position="492"/>
        <end position="703"/>
    </location>
</feature>
<feature type="signal peptide" evidence="10">
    <location>
        <begin position="1"/>
        <end position="19"/>
    </location>
</feature>
<evidence type="ECO:0000313" key="13">
    <source>
        <dbReference type="Proteomes" id="UP000242814"/>
    </source>
</evidence>
<dbReference type="Gene3D" id="2.120.10.30">
    <property type="entry name" value="TolB, C-terminal domain"/>
    <property type="match status" value="1"/>
</dbReference>
<dbReference type="PANTHER" id="PTHR42776">
    <property type="entry name" value="SERINE PEPTIDASE S9 FAMILY MEMBER"/>
    <property type="match status" value="1"/>
</dbReference>
<dbReference type="Proteomes" id="UP000242814">
    <property type="component" value="Unassembled WGS sequence"/>
</dbReference>
<dbReference type="SUPFAM" id="SSF53474">
    <property type="entry name" value="alpha/beta-Hydrolases"/>
    <property type="match status" value="1"/>
</dbReference>
<protein>
    <recommendedName>
        <fullName evidence="9">Dipeptidyl-peptidase V</fullName>
    </recommendedName>
</protein>
<dbReference type="Gene3D" id="3.40.50.1820">
    <property type="entry name" value="alpha/beta hydrolase"/>
    <property type="match status" value="1"/>
</dbReference>
<dbReference type="FunFam" id="3.40.50.1820:FF:000028">
    <property type="entry name" value="S9 family peptidase"/>
    <property type="match status" value="1"/>
</dbReference>
<dbReference type="InterPro" id="IPR001375">
    <property type="entry name" value="Peptidase_S9_cat"/>
</dbReference>
<evidence type="ECO:0000256" key="8">
    <source>
        <dbReference type="ARBA" id="ARBA00023180"/>
    </source>
</evidence>
<comment type="caution">
    <text evidence="12">The sequence shown here is derived from an EMBL/GenBank/DDBJ whole genome shotgun (WGS) entry which is preliminary data.</text>
</comment>
<sequence>MAILTWLSAAAALMSQVVAMTPEQMISAPRRSEAVPNPSGKFAFFSLSQYSFEVHKTVKTEWNLLDLESGQTSLLTNDPDVSEIIWLGEKDTSVLYINGSTNSEVAGGVELWASDVTNFGKGSHKVASFGGRLQGLKAVITKHGDINFLLYGQSTSDGKLYNPTLAPKQLSSARIYDSLWPRHWDTWLTTEFNAVFSGSLKKGYGGKYTFDGKLKNLVAPVKYAESPYPPFGVSSDYDLSPDGKTVAFMTKAPELPKANYTTSYIYVVPHDGASTAVPINGPDSSVAADGIVGASSNPVFSPDSKKLAYFQMEEYNYESDRRVIYVATLSNKKIVSIASNWDRSPESIKWTPDGANFYILSEDRARSRLFTLPVNARADYVPKNFTDNGMVSAFHFLNNSPSVLTTTSTLWSNSIYAIVAPDAKPKVLFSANEHDPELAGLGPEDIDEFYYEGSWTKVQAWIVKPEGFNIKKKYPLSFLIHGGPQGAWGDSWSTRWNPKVFADQGYVVVAVNPTGSTGFGDEFCDRIQNDWGGAPYEDLVKGWEYIRDNFDYIDTDNGVALGASYGGFMVNWIQGKPLGRKFKALVSHDGSFVAENKISTEELFFMEHDFNGTLWNNRKNYERFDPSASENILQFATPQLVIHNENDFRLAISEGLALFNVLQERGVASRFLNFPDENHWVLKRENSLVWHQQVLGWINKYSGIADSNPDAVKLSDTVVPVVDIDAEPNI</sequence>
<keyword evidence="5 10" id="KW-0732">Signal</keyword>
<keyword evidence="4" id="KW-0645">Protease</keyword>
<organism evidence="12 13">
    <name type="scientific">Paracoccidioides brasiliensis</name>
    <dbReference type="NCBI Taxonomy" id="121759"/>
    <lineage>
        <taxon>Eukaryota</taxon>
        <taxon>Fungi</taxon>
        <taxon>Dikarya</taxon>
        <taxon>Ascomycota</taxon>
        <taxon>Pezizomycotina</taxon>
        <taxon>Eurotiomycetes</taxon>
        <taxon>Eurotiomycetidae</taxon>
        <taxon>Onygenales</taxon>
        <taxon>Ajellomycetaceae</taxon>
        <taxon>Paracoccidioides</taxon>
    </lineage>
</organism>
<dbReference type="EMBL" id="LZYO01000120">
    <property type="protein sequence ID" value="ODH31015.1"/>
    <property type="molecule type" value="Genomic_DNA"/>
</dbReference>
<proteinExistence type="inferred from homology"/>